<feature type="compositionally biased region" description="Low complexity" evidence="1">
    <location>
        <begin position="40"/>
        <end position="91"/>
    </location>
</feature>
<feature type="region of interest" description="Disordered" evidence="1">
    <location>
        <begin position="40"/>
        <end position="136"/>
    </location>
</feature>
<dbReference type="Proteomes" id="UP000274922">
    <property type="component" value="Unassembled WGS sequence"/>
</dbReference>
<dbReference type="EMBL" id="ML009154">
    <property type="protein sequence ID" value="RKO97851.1"/>
    <property type="molecule type" value="Genomic_DNA"/>
</dbReference>
<dbReference type="AlphaFoldDB" id="A0A4P9WWN3"/>
<reference evidence="4" key="3">
    <citation type="submission" date="2018-08" db="EMBL/GenBank/DDBJ databases">
        <title>Leveraging single-cell genomics to expand the Fungal Tree of Life.</title>
        <authorList>
            <consortium name="DOE Joint Genome Institute"/>
            <person name="Ahrendt S.R."/>
            <person name="Quandt C.A."/>
            <person name="Ciobanu D."/>
            <person name="Clum A."/>
            <person name="Salamov A."/>
            <person name="Andreopoulos B."/>
            <person name="Cheng J.-F."/>
            <person name="Woyke T."/>
            <person name="Pelin A."/>
            <person name="Henrissat B."/>
            <person name="Reynolds N."/>
            <person name="Benny G.L."/>
            <person name="Smith M.E."/>
            <person name="James T.Y."/>
            <person name="Grigoriev I.V."/>
        </authorList>
    </citation>
    <scope>NUCLEOTIDE SEQUENCE</scope>
    <source>
        <strain evidence="4">ATCC 52028</strain>
    </source>
</reference>
<keyword evidence="6" id="KW-1185">Reference proteome</keyword>
<evidence type="ECO:0000256" key="2">
    <source>
        <dbReference type="SAM" id="Phobius"/>
    </source>
</evidence>
<name>A0A4P9WWN3_9FUNG</name>
<dbReference type="Proteomes" id="UP000268535">
    <property type="component" value="Unassembled WGS sequence"/>
</dbReference>
<keyword evidence="2" id="KW-1133">Transmembrane helix</keyword>
<evidence type="ECO:0000256" key="3">
    <source>
        <dbReference type="SAM" id="SignalP"/>
    </source>
</evidence>
<feature type="compositionally biased region" description="Low complexity" evidence="1">
    <location>
        <begin position="114"/>
        <end position="136"/>
    </location>
</feature>
<feature type="compositionally biased region" description="Polar residues" evidence="1">
    <location>
        <begin position="102"/>
        <end position="113"/>
    </location>
</feature>
<evidence type="ECO:0000256" key="1">
    <source>
        <dbReference type="SAM" id="MobiDB-lite"/>
    </source>
</evidence>
<protein>
    <recommendedName>
        <fullName evidence="7">Mid2 domain-containing protein</fullName>
    </recommendedName>
</protein>
<evidence type="ECO:0000313" key="6">
    <source>
        <dbReference type="Proteomes" id="UP000274922"/>
    </source>
</evidence>
<keyword evidence="3" id="KW-0732">Signal</keyword>
<reference evidence="5" key="2">
    <citation type="submission" date="2018-04" db="EMBL/GenBank/DDBJ databases">
        <title>Leveraging single-cell genomics to expand the Fungal Tree of Life.</title>
        <authorList>
            <consortium name="DOE Joint Genome Institute"/>
            <person name="Ahrendt S.R."/>
            <person name="Quandt C.A."/>
            <person name="Ciobanu D."/>
            <person name="Clum A."/>
            <person name="Salamov A."/>
            <person name="Andreopoulos B."/>
            <person name="Cheng J.-F."/>
            <person name="Woyke T."/>
            <person name="Pelin A."/>
            <person name="Henrissat B."/>
            <person name="Benny G.L."/>
            <person name="Smith M.E."/>
            <person name="James T.Y."/>
            <person name="Grigoriev I.V."/>
        </authorList>
    </citation>
    <scope>NUCLEOTIDE SEQUENCE</scope>
    <source>
        <strain evidence="5">ATCC 52028</strain>
    </source>
</reference>
<keyword evidence="2" id="KW-0812">Transmembrane</keyword>
<feature type="region of interest" description="Disordered" evidence="1">
    <location>
        <begin position="171"/>
        <end position="210"/>
    </location>
</feature>
<evidence type="ECO:0008006" key="7">
    <source>
        <dbReference type="Google" id="ProtNLM"/>
    </source>
</evidence>
<evidence type="ECO:0000313" key="5">
    <source>
        <dbReference type="EMBL" id="RKP01141.1"/>
    </source>
</evidence>
<sequence>MRPLFRTNVWFLALVLLALFSDHAVRHAEAQLLDDVLSSLTSRPTSTSRPASSSTTAATATSTATASAAPTGTGSTRTTSGASATATLSPTETSSPEDEPNASLTSPPQNTSETNVSSATTPTSTPSSESRSGGVSQRTIRILIIVGSCVGSVIILAVGVWIYHKLRGDADDDDDEAYYPTSKLDNAKQGPQTSHSMSGHRPSGIGRPHRAMPQQQVIASVGMTPQMGGPSMGMGHPMMVSASYNAHPGYDPNLYYAQTGAAGGGAVYSDPNIASYASYATPSPAHGMYDMYNPGQQY</sequence>
<organism evidence="4">
    <name type="scientific">Caulochytrium protostelioides</name>
    <dbReference type="NCBI Taxonomy" id="1555241"/>
    <lineage>
        <taxon>Eukaryota</taxon>
        <taxon>Fungi</taxon>
        <taxon>Fungi incertae sedis</taxon>
        <taxon>Chytridiomycota</taxon>
        <taxon>Chytridiomycota incertae sedis</taxon>
        <taxon>Chytridiomycetes</taxon>
        <taxon>Caulochytriales</taxon>
        <taxon>Caulochytriaceae</taxon>
        <taxon>Caulochytrium</taxon>
    </lineage>
</organism>
<feature type="chain" id="PRO_5036118856" description="Mid2 domain-containing protein" evidence="3">
    <location>
        <begin position="31"/>
        <end position="298"/>
    </location>
</feature>
<accession>A0A4P9WWN3</accession>
<gene>
    <name evidence="4" type="ORF">CAUPRSCDRAFT_10502</name>
    <name evidence="5" type="ORF">CXG81DRAFT_19008</name>
</gene>
<proteinExistence type="predicted"/>
<feature type="transmembrane region" description="Helical" evidence="2">
    <location>
        <begin position="140"/>
        <end position="163"/>
    </location>
</feature>
<dbReference type="EMBL" id="ML014183">
    <property type="protein sequence ID" value="RKP01141.1"/>
    <property type="molecule type" value="Genomic_DNA"/>
</dbReference>
<feature type="signal peptide" evidence="3">
    <location>
        <begin position="1"/>
        <end position="30"/>
    </location>
</feature>
<evidence type="ECO:0000313" key="4">
    <source>
        <dbReference type="EMBL" id="RKO97851.1"/>
    </source>
</evidence>
<reference evidence="6" key="1">
    <citation type="journal article" date="2018" name="Nat. Microbiol.">
        <title>Leveraging single-cell genomics to expand the fungal tree of life.</title>
        <authorList>
            <person name="Ahrendt S.R."/>
            <person name="Quandt C.A."/>
            <person name="Ciobanu D."/>
            <person name="Clum A."/>
            <person name="Salamov A."/>
            <person name="Andreopoulos B."/>
            <person name="Cheng J.F."/>
            <person name="Woyke T."/>
            <person name="Pelin A."/>
            <person name="Henrissat B."/>
            <person name="Reynolds N.K."/>
            <person name="Benny G.L."/>
            <person name="Smith M.E."/>
            <person name="James T.Y."/>
            <person name="Grigoriev I.V."/>
        </authorList>
    </citation>
    <scope>NUCLEOTIDE SEQUENCE [LARGE SCALE GENOMIC DNA]</scope>
    <source>
        <strain evidence="6">ATCC 52028</strain>
    </source>
</reference>
<keyword evidence="2" id="KW-0472">Membrane</keyword>